<dbReference type="Proteomes" id="UP001652625">
    <property type="component" value="Chromosome 07"/>
</dbReference>
<keyword evidence="1" id="KW-1185">Reference proteome</keyword>
<proteinExistence type="predicted"/>
<accession>A0ABM4C6N9</accession>
<sequence>MRSQRFRYNLNKMSQPILLYFGVYLCFCVSVKSSATTFIQKNYAVNTCVRNHTVLELFIASTLRYSFSNNPPVCSYNSSISPDITTTSKRFSQKNFDDVHFGINSFSRKKLIRKKRQTLTWRTPDGMPPGTSIAFCNSSNCCIPKKTLNVDGTTYNLCRECVHVVTLPESYSPRIQNYVTCQDTDYYETCLTGEGSCTTNTLPTTVNYQNQTVTFMFGKSCSCEIRTDSIFADFI</sequence>
<dbReference type="RefSeq" id="XP_065657268.1">
    <property type="nucleotide sequence ID" value="XM_065801196.1"/>
</dbReference>
<reference evidence="2" key="1">
    <citation type="submission" date="2025-08" db="UniProtKB">
        <authorList>
            <consortium name="RefSeq"/>
        </authorList>
    </citation>
    <scope>IDENTIFICATION</scope>
</reference>
<name>A0ABM4C6N9_HYDVU</name>
<dbReference type="GeneID" id="101241794"/>
<evidence type="ECO:0000313" key="1">
    <source>
        <dbReference type="Proteomes" id="UP001652625"/>
    </source>
</evidence>
<evidence type="ECO:0000313" key="2">
    <source>
        <dbReference type="RefSeq" id="XP_065657268.1"/>
    </source>
</evidence>
<protein>
    <submittedName>
        <fullName evidence="2">Uncharacterized protein LOC101241794 isoform X2</fullName>
    </submittedName>
</protein>
<gene>
    <name evidence="2" type="primary">LOC101241794</name>
</gene>
<organism evidence="1 2">
    <name type="scientific">Hydra vulgaris</name>
    <name type="common">Hydra</name>
    <name type="synonym">Hydra attenuata</name>
    <dbReference type="NCBI Taxonomy" id="6087"/>
    <lineage>
        <taxon>Eukaryota</taxon>
        <taxon>Metazoa</taxon>
        <taxon>Cnidaria</taxon>
        <taxon>Hydrozoa</taxon>
        <taxon>Hydroidolina</taxon>
        <taxon>Anthoathecata</taxon>
        <taxon>Aplanulata</taxon>
        <taxon>Hydridae</taxon>
        <taxon>Hydra</taxon>
    </lineage>
</organism>